<dbReference type="Pfam" id="PF00240">
    <property type="entry name" value="ubiquitin"/>
    <property type="match status" value="1"/>
</dbReference>
<dbReference type="SUPFAM" id="SSF54236">
    <property type="entry name" value="Ubiquitin-like"/>
    <property type="match status" value="1"/>
</dbReference>
<gene>
    <name evidence="4" type="ORF">IPOD504_LOCUS16932</name>
</gene>
<dbReference type="InterPro" id="IPR000626">
    <property type="entry name" value="Ubiquitin-like_dom"/>
</dbReference>
<dbReference type="InterPro" id="IPR047154">
    <property type="entry name" value="UBL4A-like"/>
</dbReference>
<dbReference type="PANTHER" id="PTHR46555">
    <property type="entry name" value="UBIQUITIN-LIKE PROTEIN 4A"/>
    <property type="match status" value="1"/>
</dbReference>
<dbReference type="Proteomes" id="UP000837857">
    <property type="component" value="Chromosome 8"/>
</dbReference>
<feature type="non-terminal residue" evidence="4">
    <location>
        <position position="1"/>
    </location>
</feature>
<dbReference type="Gene3D" id="3.10.20.90">
    <property type="entry name" value="Phosphatidylinositol 3-kinase Catalytic Subunit, Chain A, domain 1"/>
    <property type="match status" value="1"/>
</dbReference>
<comment type="subcellular location">
    <subcellularLocation>
        <location evidence="1">Cytoplasm</location>
        <location evidence="1">Cytosol</location>
    </subcellularLocation>
</comment>
<dbReference type="InterPro" id="IPR029071">
    <property type="entry name" value="Ubiquitin-like_domsf"/>
</dbReference>
<keyword evidence="2" id="KW-0963">Cytoplasm</keyword>
<accession>A0ABN8J7Y0</accession>
<dbReference type="PROSITE" id="PS50053">
    <property type="entry name" value="UBIQUITIN_2"/>
    <property type="match status" value="1"/>
</dbReference>
<sequence>MKITVKKLQGAECILDVEPDTRIIAIKQQVFKKLGISVEQQKLLLLGRTLNDEQTVASYPSIKDGTKLNLVVKKPEGLYEVSLKYFKKQGMNDSDAANSANRLLKIIQSKFNKLSWDDVEKLSLDCLMDIKGQHRPVVEKDTDSEDMCTL</sequence>
<protein>
    <recommendedName>
        <fullName evidence="3">Ubiquitin-like domain-containing protein</fullName>
    </recommendedName>
</protein>
<keyword evidence="5" id="KW-1185">Reference proteome</keyword>
<evidence type="ECO:0000313" key="4">
    <source>
        <dbReference type="EMBL" id="CAH2075596.1"/>
    </source>
</evidence>
<name>A0ABN8J7Y0_9NEOP</name>
<dbReference type="SMART" id="SM00213">
    <property type="entry name" value="UBQ"/>
    <property type="match status" value="1"/>
</dbReference>
<evidence type="ECO:0000256" key="2">
    <source>
        <dbReference type="ARBA" id="ARBA00022490"/>
    </source>
</evidence>
<evidence type="ECO:0000313" key="5">
    <source>
        <dbReference type="Proteomes" id="UP000837857"/>
    </source>
</evidence>
<proteinExistence type="predicted"/>
<organism evidence="4 5">
    <name type="scientific">Iphiclides podalirius</name>
    <name type="common">scarce swallowtail</name>
    <dbReference type="NCBI Taxonomy" id="110791"/>
    <lineage>
        <taxon>Eukaryota</taxon>
        <taxon>Metazoa</taxon>
        <taxon>Ecdysozoa</taxon>
        <taxon>Arthropoda</taxon>
        <taxon>Hexapoda</taxon>
        <taxon>Insecta</taxon>
        <taxon>Pterygota</taxon>
        <taxon>Neoptera</taxon>
        <taxon>Endopterygota</taxon>
        <taxon>Lepidoptera</taxon>
        <taxon>Glossata</taxon>
        <taxon>Ditrysia</taxon>
        <taxon>Papilionoidea</taxon>
        <taxon>Papilionidae</taxon>
        <taxon>Papilioninae</taxon>
        <taxon>Iphiclides</taxon>
    </lineage>
</organism>
<feature type="domain" description="Ubiquitin-like" evidence="3">
    <location>
        <begin position="1"/>
        <end position="77"/>
    </location>
</feature>
<dbReference type="EMBL" id="OW152820">
    <property type="protein sequence ID" value="CAH2075596.1"/>
    <property type="molecule type" value="Genomic_DNA"/>
</dbReference>
<reference evidence="4" key="1">
    <citation type="submission" date="2022-03" db="EMBL/GenBank/DDBJ databases">
        <authorList>
            <person name="Martin H S."/>
        </authorList>
    </citation>
    <scope>NUCLEOTIDE SEQUENCE</scope>
</reference>
<dbReference type="PANTHER" id="PTHR46555:SF1">
    <property type="entry name" value="UBIQUITIN-LIKE PROTEIN 4A"/>
    <property type="match status" value="1"/>
</dbReference>
<evidence type="ECO:0000259" key="3">
    <source>
        <dbReference type="PROSITE" id="PS50053"/>
    </source>
</evidence>
<evidence type="ECO:0000256" key="1">
    <source>
        <dbReference type="ARBA" id="ARBA00004514"/>
    </source>
</evidence>